<dbReference type="InterPro" id="IPR046348">
    <property type="entry name" value="SIS_dom_sf"/>
</dbReference>
<dbReference type="SUPFAM" id="SSF46689">
    <property type="entry name" value="Homeodomain-like"/>
    <property type="match status" value="1"/>
</dbReference>
<dbReference type="RefSeq" id="WP_254758613.1">
    <property type="nucleotide sequence ID" value="NZ_JANCLT010000004.1"/>
</dbReference>
<dbReference type="Pfam" id="PF01418">
    <property type="entry name" value="HTH_6"/>
    <property type="match status" value="1"/>
</dbReference>
<dbReference type="InterPro" id="IPR009057">
    <property type="entry name" value="Homeodomain-like_sf"/>
</dbReference>
<comment type="caution">
    <text evidence="6">The sequence shown here is derived from an EMBL/GenBank/DDBJ whole genome shotgun (WGS) entry which is preliminary data.</text>
</comment>
<keyword evidence="1" id="KW-0805">Transcription regulation</keyword>
<dbReference type="Pfam" id="PF01380">
    <property type="entry name" value="SIS"/>
    <property type="match status" value="1"/>
</dbReference>
<reference evidence="6" key="1">
    <citation type="submission" date="2022-07" db="EMBL/GenBank/DDBJ databases">
        <authorList>
            <person name="Li W.-J."/>
            <person name="Deng Q.-Q."/>
        </authorList>
    </citation>
    <scope>NUCLEOTIDE SEQUENCE</scope>
    <source>
        <strain evidence="6">SYSU M60031</strain>
    </source>
</reference>
<organism evidence="6 7">
    <name type="scientific">Ectobacillus ponti</name>
    <dbReference type="NCBI Taxonomy" id="2961894"/>
    <lineage>
        <taxon>Bacteria</taxon>
        <taxon>Bacillati</taxon>
        <taxon>Bacillota</taxon>
        <taxon>Bacilli</taxon>
        <taxon>Bacillales</taxon>
        <taxon>Bacillaceae</taxon>
        <taxon>Ectobacillus</taxon>
    </lineage>
</organism>
<dbReference type="PROSITE" id="PS51071">
    <property type="entry name" value="HTH_RPIR"/>
    <property type="match status" value="1"/>
</dbReference>
<dbReference type="GO" id="GO:0003677">
    <property type="term" value="F:DNA binding"/>
    <property type="evidence" value="ECO:0007669"/>
    <property type="project" value="UniProtKB-KW"/>
</dbReference>
<dbReference type="InterPro" id="IPR001347">
    <property type="entry name" value="SIS_dom"/>
</dbReference>
<dbReference type="InterPro" id="IPR047640">
    <property type="entry name" value="RpiR-like"/>
</dbReference>
<dbReference type="EMBL" id="JANCLT010000004">
    <property type="protein sequence ID" value="MCP8968692.1"/>
    <property type="molecule type" value="Genomic_DNA"/>
</dbReference>
<evidence type="ECO:0000313" key="6">
    <source>
        <dbReference type="EMBL" id="MCP8968692.1"/>
    </source>
</evidence>
<gene>
    <name evidence="6" type="ORF">NK662_09095</name>
</gene>
<feature type="domain" description="HTH rpiR-type" evidence="4">
    <location>
        <begin position="6"/>
        <end position="82"/>
    </location>
</feature>
<dbReference type="InterPro" id="IPR000281">
    <property type="entry name" value="HTH_RpiR"/>
</dbReference>
<accession>A0AA41X4R8</accession>
<evidence type="ECO:0000256" key="3">
    <source>
        <dbReference type="ARBA" id="ARBA00023163"/>
    </source>
</evidence>
<protein>
    <submittedName>
        <fullName evidence="6">MurR/RpiR family transcriptional regulator</fullName>
    </submittedName>
</protein>
<dbReference type="GO" id="GO:0097367">
    <property type="term" value="F:carbohydrate derivative binding"/>
    <property type="evidence" value="ECO:0007669"/>
    <property type="project" value="InterPro"/>
</dbReference>
<dbReference type="PROSITE" id="PS51464">
    <property type="entry name" value="SIS"/>
    <property type="match status" value="1"/>
</dbReference>
<dbReference type="Gene3D" id="1.10.10.10">
    <property type="entry name" value="Winged helix-like DNA-binding domain superfamily/Winged helix DNA-binding domain"/>
    <property type="match status" value="1"/>
</dbReference>
<dbReference type="PROSITE" id="PS00356">
    <property type="entry name" value="HTH_LACI_1"/>
    <property type="match status" value="1"/>
</dbReference>
<dbReference type="PANTHER" id="PTHR30514:SF1">
    <property type="entry name" value="HTH-TYPE TRANSCRIPTIONAL REGULATOR HEXR-RELATED"/>
    <property type="match status" value="1"/>
</dbReference>
<sequence length="243" mass="26543">MKDSHYTVRGRLETYSPSFTKAEQKAAQVILAEPERVMYASVTELAQLAGVGEATILRLCRKIGYKGYQELKIGLAKESEESAASCGTAEHVLQEAAASMDRTAGFLDQDTLSRAKEAIEKAECVHLFGMGVSGVSAAAAQNRFWQTGKRAYAASDYHMYEMLARVIQKGDVVIVICADDKAPDIMEMVQQAKDKGAVLILLTPYAASPVTAYADYVFIANGGDDFFHLYMSQLFIVECLVQA</sequence>
<feature type="domain" description="SIS" evidence="5">
    <location>
        <begin position="115"/>
        <end position="243"/>
    </location>
</feature>
<dbReference type="PANTHER" id="PTHR30514">
    <property type="entry name" value="GLUCOKINASE"/>
    <property type="match status" value="1"/>
</dbReference>
<dbReference type="Proteomes" id="UP001156102">
    <property type="component" value="Unassembled WGS sequence"/>
</dbReference>
<keyword evidence="7" id="KW-1185">Reference proteome</keyword>
<keyword evidence="3" id="KW-0804">Transcription</keyword>
<evidence type="ECO:0000256" key="2">
    <source>
        <dbReference type="ARBA" id="ARBA00023125"/>
    </source>
</evidence>
<evidence type="ECO:0000259" key="4">
    <source>
        <dbReference type="PROSITE" id="PS51071"/>
    </source>
</evidence>
<dbReference type="InterPro" id="IPR036388">
    <property type="entry name" value="WH-like_DNA-bd_sf"/>
</dbReference>
<dbReference type="GO" id="GO:1901135">
    <property type="term" value="P:carbohydrate derivative metabolic process"/>
    <property type="evidence" value="ECO:0007669"/>
    <property type="project" value="InterPro"/>
</dbReference>
<proteinExistence type="predicted"/>
<dbReference type="GO" id="GO:0003700">
    <property type="term" value="F:DNA-binding transcription factor activity"/>
    <property type="evidence" value="ECO:0007669"/>
    <property type="project" value="InterPro"/>
</dbReference>
<dbReference type="InterPro" id="IPR035472">
    <property type="entry name" value="RpiR-like_SIS"/>
</dbReference>
<evidence type="ECO:0000259" key="5">
    <source>
        <dbReference type="PROSITE" id="PS51464"/>
    </source>
</evidence>
<evidence type="ECO:0000256" key="1">
    <source>
        <dbReference type="ARBA" id="ARBA00023015"/>
    </source>
</evidence>
<name>A0AA41X4R8_9BACI</name>
<dbReference type="Gene3D" id="3.40.50.10490">
    <property type="entry name" value="Glucose-6-phosphate isomerase like protein, domain 1"/>
    <property type="match status" value="1"/>
</dbReference>
<keyword evidence="2" id="KW-0238">DNA-binding</keyword>
<dbReference type="AlphaFoldDB" id="A0AA41X4R8"/>
<dbReference type="SUPFAM" id="SSF53697">
    <property type="entry name" value="SIS domain"/>
    <property type="match status" value="1"/>
</dbReference>
<evidence type="ECO:0000313" key="7">
    <source>
        <dbReference type="Proteomes" id="UP001156102"/>
    </source>
</evidence>
<dbReference type="CDD" id="cd05013">
    <property type="entry name" value="SIS_RpiR"/>
    <property type="match status" value="1"/>
</dbReference>